<gene>
    <name evidence="2" type="ORF">HEB94_001178</name>
</gene>
<dbReference type="RefSeq" id="WP_192748893.1">
    <property type="nucleotide sequence ID" value="NZ_BAABJL010000129.1"/>
</dbReference>
<accession>A0A927MW16</accession>
<dbReference type="InterPro" id="IPR041581">
    <property type="entry name" value="Glyoxalase_6"/>
</dbReference>
<organism evidence="2 3">
    <name type="scientific">Actinopolymorpha pittospori</name>
    <dbReference type="NCBI Taxonomy" id="648752"/>
    <lineage>
        <taxon>Bacteria</taxon>
        <taxon>Bacillati</taxon>
        <taxon>Actinomycetota</taxon>
        <taxon>Actinomycetes</taxon>
        <taxon>Propionibacteriales</taxon>
        <taxon>Actinopolymorphaceae</taxon>
        <taxon>Actinopolymorpha</taxon>
    </lineage>
</organism>
<sequence length="132" mass="15155">MPALFRATVLDCPEPLKLAEFYRELLGWRLAQRAPDWCVLTNDNGLRLSFQQVADHQPPEWPDPSRPQQVHLDFAVDDQDDLERVERRVLELGGTRLPEPPDRAGQLRIYADPAGHPFCLIPGVWPARDHED</sequence>
<dbReference type="Gene3D" id="3.10.180.10">
    <property type="entry name" value="2,3-Dihydroxybiphenyl 1,2-Dioxygenase, domain 1"/>
    <property type="match status" value="1"/>
</dbReference>
<feature type="domain" description="VOC" evidence="1">
    <location>
        <begin position="4"/>
        <end position="123"/>
    </location>
</feature>
<comment type="caution">
    <text evidence="2">The sequence shown here is derived from an EMBL/GenBank/DDBJ whole genome shotgun (WGS) entry which is preliminary data.</text>
</comment>
<dbReference type="PROSITE" id="PS51819">
    <property type="entry name" value="VOC"/>
    <property type="match status" value="1"/>
</dbReference>
<dbReference type="InterPro" id="IPR037523">
    <property type="entry name" value="VOC_core"/>
</dbReference>
<dbReference type="Proteomes" id="UP000638648">
    <property type="component" value="Unassembled WGS sequence"/>
</dbReference>
<dbReference type="SUPFAM" id="SSF54593">
    <property type="entry name" value="Glyoxalase/Bleomycin resistance protein/Dihydroxybiphenyl dioxygenase"/>
    <property type="match status" value="1"/>
</dbReference>
<protein>
    <submittedName>
        <fullName evidence="2">Catechol-2,3-dioxygenase</fullName>
    </submittedName>
</protein>
<keyword evidence="3" id="KW-1185">Reference proteome</keyword>
<name>A0A927MW16_9ACTN</name>
<dbReference type="PANTHER" id="PTHR35908">
    <property type="entry name" value="HYPOTHETICAL FUSION PROTEIN"/>
    <property type="match status" value="1"/>
</dbReference>
<proteinExistence type="predicted"/>
<evidence type="ECO:0000259" key="1">
    <source>
        <dbReference type="PROSITE" id="PS51819"/>
    </source>
</evidence>
<dbReference type="EMBL" id="JADBEM010000001">
    <property type="protein sequence ID" value="MBE1604330.1"/>
    <property type="molecule type" value="Genomic_DNA"/>
</dbReference>
<dbReference type="PANTHER" id="PTHR35908:SF1">
    <property type="entry name" value="CONSERVED PROTEIN"/>
    <property type="match status" value="1"/>
</dbReference>
<evidence type="ECO:0000313" key="2">
    <source>
        <dbReference type="EMBL" id="MBE1604330.1"/>
    </source>
</evidence>
<dbReference type="Pfam" id="PF18029">
    <property type="entry name" value="Glyoxalase_6"/>
    <property type="match status" value="1"/>
</dbReference>
<dbReference type="AlphaFoldDB" id="A0A927MW16"/>
<dbReference type="InterPro" id="IPR029068">
    <property type="entry name" value="Glyas_Bleomycin-R_OHBP_Dase"/>
</dbReference>
<dbReference type="CDD" id="cd06587">
    <property type="entry name" value="VOC"/>
    <property type="match status" value="1"/>
</dbReference>
<reference evidence="2" key="1">
    <citation type="submission" date="2020-10" db="EMBL/GenBank/DDBJ databases">
        <title>Sequencing the genomes of 1000 actinobacteria strains.</title>
        <authorList>
            <person name="Klenk H.-P."/>
        </authorList>
    </citation>
    <scope>NUCLEOTIDE SEQUENCE</scope>
    <source>
        <strain evidence="2">DSM 45354</strain>
    </source>
</reference>
<evidence type="ECO:0000313" key="3">
    <source>
        <dbReference type="Proteomes" id="UP000638648"/>
    </source>
</evidence>